<reference evidence="2" key="2">
    <citation type="submission" date="2019-08" db="EMBL/GenBank/DDBJ databases">
        <authorList>
            <person name="Im W.-T."/>
        </authorList>
    </citation>
    <scope>NUCLEOTIDE SEQUENCE</scope>
    <source>
        <strain evidence="2">NF 2-5-3</strain>
    </source>
</reference>
<dbReference type="RefSeq" id="WP_147237495.1">
    <property type="nucleotide sequence ID" value="NZ_JAZHFZ010000006.1"/>
</dbReference>
<keyword evidence="4" id="KW-1185">Reference proteome</keyword>
<name>A0A5C6V5S1_9BURK</name>
<dbReference type="EMBL" id="VOQS01000005">
    <property type="protein sequence ID" value="TXC79911.1"/>
    <property type="molecule type" value="Genomic_DNA"/>
</dbReference>
<dbReference type="InterPro" id="IPR013393">
    <property type="entry name" value="T3SS_HrpB4"/>
</dbReference>
<reference evidence="1 4" key="3">
    <citation type="submission" date="2024-01" db="EMBL/GenBank/DDBJ databases">
        <title>The diversity of rhizobia nodulating Mimosa spp. in eleven states of Brazil covering several biomes is determined by host plant, location, and edaphic factors.</title>
        <authorList>
            <person name="Rouws L."/>
            <person name="Barauna A."/>
            <person name="Beukes C."/>
            <person name="De Faria S.M."/>
            <person name="Gross E."/>
            <person name="Dos Reis Junior F.B."/>
            <person name="Simon M."/>
            <person name="Maluk M."/>
            <person name="Odee D.W."/>
            <person name="Kenicer G."/>
            <person name="Young J.P.W."/>
            <person name="Reis V.M."/>
            <person name="Zilli J."/>
            <person name="James E.K."/>
        </authorList>
    </citation>
    <scope>NUCLEOTIDE SEQUENCE [LARGE SCALE GENOMIC DNA]</scope>
    <source>
        <strain evidence="1 4">JPY530</strain>
    </source>
</reference>
<protein>
    <submittedName>
        <fullName evidence="1 2">Type III secretion protein</fullName>
    </submittedName>
</protein>
<dbReference type="Proteomes" id="UP000321776">
    <property type="component" value="Unassembled WGS sequence"/>
</dbReference>
<sequence>MSAVLAAGDAAQILLGWQRNARSALQWLHRDWLAAALGLDAKLRTQTHMEAALATLRARCDDMCSLALLRVLQPAPPTLDLFSAAPAARLDALPVETALQILRMLALLARRAEVRRLVDRTTRKRLAEWIGCPLDDLLSKAVPEAPSLVDARRERSGMRALGSLDADELALEGLALLPRAGAQRMLLRFALPSADASTVSPSEDECEDAFALLRERLGPLVPEYPWLSG</sequence>
<dbReference type="Proteomes" id="UP001481677">
    <property type="component" value="Unassembled WGS sequence"/>
</dbReference>
<reference evidence="2 3" key="1">
    <citation type="journal article" date="2018" name="Int. J. Syst. Evol. Microbiol.">
        <title>Paraburkholderia azotifigens sp. nov., a nitrogen-fixing bacterium isolated from paddy soil.</title>
        <authorList>
            <person name="Choi G.M."/>
            <person name="Im W.T."/>
        </authorList>
    </citation>
    <scope>NUCLEOTIDE SEQUENCE [LARGE SCALE GENOMIC DNA]</scope>
    <source>
        <strain evidence="2 3">NF 2-5-3</strain>
    </source>
</reference>
<evidence type="ECO:0000313" key="2">
    <source>
        <dbReference type="EMBL" id="TXC79911.1"/>
    </source>
</evidence>
<evidence type="ECO:0000313" key="4">
    <source>
        <dbReference type="Proteomes" id="UP001481677"/>
    </source>
</evidence>
<evidence type="ECO:0000313" key="3">
    <source>
        <dbReference type="Proteomes" id="UP000321776"/>
    </source>
</evidence>
<dbReference type="AlphaFoldDB" id="A0A5C6V5S1"/>
<gene>
    <name evidence="2" type="ORF">FRZ40_36955</name>
    <name evidence="1" type="ORF">V4C56_11765</name>
</gene>
<dbReference type="EMBL" id="JAZHGA010000007">
    <property type="protein sequence ID" value="MEM5340303.1"/>
    <property type="molecule type" value="Genomic_DNA"/>
</dbReference>
<comment type="caution">
    <text evidence="2">The sequence shown here is derived from an EMBL/GenBank/DDBJ whole genome shotgun (WGS) entry which is preliminary data.</text>
</comment>
<organism evidence="2 3">
    <name type="scientific">Paraburkholderia azotifigens</name>
    <dbReference type="NCBI Taxonomy" id="2057004"/>
    <lineage>
        <taxon>Bacteria</taxon>
        <taxon>Pseudomonadati</taxon>
        <taxon>Pseudomonadota</taxon>
        <taxon>Betaproteobacteria</taxon>
        <taxon>Burkholderiales</taxon>
        <taxon>Burkholderiaceae</taxon>
        <taxon>Paraburkholderia</taxon>
    </lineage>
</organism>
<dbReference type="Pfam" id="PF09502">
    <property type="entry name" value="HrpB4"/>
    <property type="match status" value="1"/>
</dbReference>
<accession>A0A5C6V5S1</accession>
<proteinExistence type="predicted"/>
<evidence type="ECO:0000313" key="1">
    <source>
        <dbReference type="EMBL" id="MEM5340303.1"/>
    </source>
</evidence>